<keyword evidence="4" id="KW-1185">Reference proteome</keyword>
<dbReference type="EMBL" id="SJJZ01000002">
    <property type="protein sequence ID" value="TCC08255.1"/>
    <property type="molecule type" value="Genomic_DNA"/>
</dbReference>
<feature type="region of interest" description="Disordered" evidence="1">
    <location>
        <begin position="27"/>
        <end position="65"/>
    </location>
</feature>
<comment type="caution">
    <text evidence="3">The sequence shown here is derived from an EMBL/GenBank/DDBJ whole genome shotgun (WGS) entry which is preliminary data.</text>
</comment>
<sequence length="265" mass="27243">MLKRRTAAGAMVGVLAVLVAGCGGSDPATSDSLGTTPTPTPTATSVTPSPVVTVPKPPASTPASSIAGLSATKILAKTQAAAKAATSVRMKGSMSDDGDRIVLDIRLGKAGGQGTMSINGAAFSLIVLDRTAYLKISDKFWRAQIKDKADADAVIALVGGRWIKTPLTDKDLGELAAFASKPKFFDTLFEPTGTLRKTAPRTVDGVSAIGLRDSDGTLWVDTATARPVRLESSGTDALTFTEYNQVTAPKAPPAAQVIDGKALGM</sequence>
<dbReference type="OrthoDB" id="3745543at2"/>
<dbReference type="PROSITE" id="PS51257">
    <property type="entry name" value="PROKAR_LIPOPROTEIN"/>
    <property type="match status" value="1"/>
</dbReference>
<accession>A0A4R0HB36</accession>
<protein>
    <recommendedName>
        <fullName evidence="5">LppX_LprAFG lipoprotein</fullName>
    </recommendedName>
</protein>
<evidence type="ECO:0000313" key="3">
    <source>
        <dbReference type="EMBL" id="TCC08255.1"/>
    </source>
</evidence>
<evidence type="ECO:0000256" key="2">
    <source>
        <dbReference type="SAM" id="SignalP"/>
    </source>
</evidence>
<keyword evidence="2" id="KW-0732">Signal</keyword>
<feature type="compositionally biased region" description="Low complexity" evidence="1">
    <location>
        <begin position="35"/>
        <end position="54"/>
    </location>
</feature>
<evidence type="ECO:0008006" key="5">
    <source>
        <dbReference type="Google" id="ProtNLM"/>
    </source>
</evidence>
<feature type="signal peptide" evidence="2">
    <location>
        <begin position="1"/>
        <end position="30"/>
    </location>
</feature>
<dbReference type="RefSeq" id="WP_131339504.1">
    <property type="nucleotide sequence ID" value="NZ_SJJZ01000002.1"/>
</dbReference>
<evidence type="ECO:0000256" key="1">
    <source>
        <dbReference type="SAM" id="MobiDB-lite"/>
    </source>
</evidence>
<reference evidence="3 4" key="1">
    <citation type="submission" date="2019-02" db="EMBL/GenBank/DDBJ databases">
        <title>Kribbella capetownensis sp. nov. and Kribbella speibonae sp. nov., isolated from soil.</title>
        <authorList>
            <person name="Curtis S.M."/>
            <person name="Norton I."/>
            <person name="Everest G.J."/>
            <person name="Meyers P.R."/>
        </authorList>
    </citation>
    <scope>NUCLEOTIDE SEQUENCE [LARGE SCALE GENOMIC DNA]</scope>
    <source>
        <strain evidence="3 4">KCTC 29219</strain>
    </source>
</reference>
<organism evidence="3 4">
    <name type="scientific">Kribbella soli</name>
    <dbReference type="NCBI Taxonomy" id="1124743"/>
    <lineage>
        <taxon>Bacteria</taxon>
        <taxon>Bacillati</taxon>
        <taxon>Actinomycetota</taxon>
        <taxon>Actinomycetes</taxon>
        <taxon>Propionibacteriales</taxon>
        <taxon>Kribbellaceae</taxon>
        <taxon>Kribbella</taxon>
    </lineage>
</organism>
<evidence type="ECO:0000313" key="4">
    <source>
        <dbReference type="Proteomes" id="UP000292346"/>
    </source>
</evidence>
<gene>
    <name evidence="3" type="ORF">E0H45_20360</name>
</gene>
<dbReference type="Proteomes" id="UP000292346">
    <property type="component" value="Unassembled WGS sequence"/>
</dbReference>
<feature type="chain" id="PRO_5038808668" description="LppX_LprAFG lipoprotein" evidence="2">
    <location>
        <begin position="31"/>
        <end position="265"/>
    </location>
</feature>
<name>A0A4R0HB36_9ACTN</name>
<dbReference type="Gene3D" id="2.50.20.20">
    <property type="match status" value="1"/>
</dbReference>
<dbReference type="AlphaFoldDB" id="A0A4R0HB36"/>
<proteinExistence type="predicted"/>